<evidence type="ECO:0000313" key="2">
    <source>
        <dbReference type="Proteomes" id="UP000540266"/>
    </source>
</evidence>
<dbReference type="Proteomes" id="UP000540266">
    <property type="component" value="Chromosome"/>
</dbReference>
<dbReference type="RefSeq" id="WP_064829950.1">
    <property type="nucleotide sequence ID" value="NZ_CP013532.1"/>
</dbReference>
<sequence length="219" mass="24099">MSKTDLRKELTAFKKEHGDVVGGANFPVCHLWHADENGLLTRSGEHVGEGIAVIVVPSGKFVTVESAVIPAMSEQQWLTGFAHLEELPEMPVRVSPLIDAPPAPEYQPPGIERVPDATIATGGDPNAYERPLAVRPEDIDRDAVLYDLEKFRRERSAGDAAPKSKPKSRARTFEEHARRVSEEIAARFEAVRLGQQKTVPRPAISMVMPPTIGTDWKGH</sequence>
<organism evidence="1 2">
    <name type="scientific">Rhizobium phaseoli</name>
    <dbReference type="NCBI Taxonomy" id="396"/>
    <lineage>
        <taxon>Bacteria</taxon>
        <taxon>Pseudomonadati</taxon>
        <taxon>Pseudomonadota</taxon>
        <taxon>Alphaproteobacteria</taxon>
        <taxon>Hyphomicrobiales</taxon>
        <taxon>Rhizobiaceae</taxon>
        <taxon>Rhizobium/Agrobacterium group</taxon>
        <taxon>Rhizobium</taxon>
    </lineage>
</organism>
<name>A0A7X6IYR6_9HYPH</name>
<dbReference type="EMBL" id="CP064931">
    <property type="protein sequence ID" value="QPK10754.1"/>
    <property type="molecule type" value="Genomic_DNA"/>
</dbReference>
<dbReference type="GeneID" id="45957335"/>
<evidence type="ECO:0000313" key="1">
    <source>
        <dbReference type="EMBL" id="QPK10754.1"/>
    </source>
</evidence>
<dbReference type="AlphaFoldDB" id="A0A7X6IYR6"/>
<protein>
    <submittedName>
        <fullName evidence="1">Uncharacterized protein</fullName>
    </submittedName>
</protein>
<accession>A0A7X6IYR6</accession>
<proteinExistence type="predicted"/>
<reference evidence="1 2" key="1">
    <citation type="submission" date="2020-11" db="EMBL/GenBank/DDBJ databases">
        <title>Indigenous Rhizobia Nodulating Common beans in Western Kenya.</title>
        <authorList>
            <person name="Wekesa C.S."/>
            <person name="Oelmueller R."/>
            <person name="Furch A.C."/>
        </authorList>
    </citation>
    <scope>NUCLEOTIDE SEQUENCE [LARGE SCALE GENOMIC DNA]</scope>
    <source>
        <strain evidence="2">BS3</strain>
    </source>
</reference>
<gene>
    <name evidence="1" type="ORF">HER27_009505</name>
</gene>